<keyword evidence="2" id="KW-0285">Flavoprotein</keyword>
<dbReference type="PANTHER" id="PTHR43004:SF19">
    <property type="entry name" value="BINDING MONOOXYGENASE, PUTATIVE (JCVI)-RELATED"/>
    <property type="match status" value="1"/>
</dbReference>
<dbReference type="InterPro" id="IPR036188">
    <property type="entry name" value="FAD/NAD-bd_sf"/>
</dbReference>
<evidence type="ECO:0000256" key="5">
    <source>
        <dbReference type="SAM" id="MobiDB-lite"/>
    </source>
</evidence>
<dbReference type="Proteomes" id="UP001174997">
    <property type="component" value="Unassembled WGS sequence"/>
</dbReference>
<gene>
    <name evidence="7" type="ORF">QBC41DRAFT_279030</name>
</gene>
<dbReference type="Pfam" id="PF01494">
    <property type="entry name" value="FAD_binding_3"/>
    <property type="match status" value="1"/>
</dbReference>
<dbReference type="Gene3D" id="3.30.70.2450">
    <property type="match status" value="1"/>
</dbReference>
<comment type="caution">
    <text evidence="7">The sequence shown here is derived from an EMBL/GenBank/DDBJ whole genome shotgun (WGS) entry which is preliminary data.</text>
</comment>
<dbReference type="Gene3D" id="3.50.50.60">
    <property type="entry name" value="FAD/NAD(P)-binding domain"/>
    <property type="match status" value="1"/>
</dbReference>
<dbReference type="GO" id="GO:0071949">
    <property type="term" value="F:FAD binding"/>
    <property type="evidence" value="ECO:0007669"/>
    <property type="project" value="InterPro"/>
</dbReference>
<proteinExistence type="predicted"/>
<evidence type="ECO:0000256" key="3">
    <source>
        <dbReference type="ARBA" id="ARBA00022827"/>
    </source>
</evidence>
<keyword evidence="3" id="KW-0274">FAD</keyword>
<protein>
    <submittedName>
        <fullName evidence="7">FAD binding domain-containing protein</fullName>
    </submittedName>
</protein>
<feature type="compositionally biased region" description="Acidic residues" evidence="5">
    <location>
        <begin position="588"/>
        <end position="597"/>
    </location>
</feature>
<dbReference type="InterPro" id="IPR050641">
    <property type="entry name" value="RIFMO-like"/>
</dbReference>
<evidence type="ECO:0000256" key="4">
    <source>
        <dbReference type="ARBA" id="ARBA00023002"/>
    </source>
</evidence>
<evidence type="ECO:0000313" key="8">
    <source>
        <dbReference type="Proteomes" id="UP001174997"/>
    </source>
</evidence>
<dbReference type="GO" id="GO:0016709">
    <property type="term" value="F:oxidoreductase activity, acting on paired donors, with incorporation or reduction of molecular oxygen, NAD(P)H as one donor, and incorporation of one atom of oxygen"/>
    <property type="evidence" value="ECO:0007669"/>
    <property type="project" value="UniProtKB-ARBA"/>
</dbReference>
<keyword evidence="4" id="KW-0560">Oxidoreductase</keyword>
<dbReference type="InterPro" id="IPR002938">
    <property type="entry name" value="FAD-bd"/>
</dbReference>
<reference evidence="7" key="1">
    <citation type="submission" date="2023-06" db="EMBL/GenBank/DDBJ databases">
        <title>Genome-scale phylogeny and comparative genomics of the fungal order Sordariales.</title>
        <authorList>
            <consortium name="Lawrence Berkeley National Laboratory"/>
            <person name="Hensen N."/>
            <person name="Bonometti L."/>
            <person name="Westerberg I."/>
            <person name="Brannstrom I.O."/>
            <person name="Guillou S."/>
            <person name="Cros-Aarteil S."/>
            <person name="Calhoun S."/>
            <person name="Haridas S."/>
            <person name="Kuo A."/>
            <person name="Mondo S."/>
            <person name="Pangilinan J."/>
            <person name="Riley R."/>
            <person name="Labutti K."/>
            <person name="Andreopoulos B."/>
            <person name="Lipzen A."/>
            <person name="Chen C."/>
            <person name="Yanf M."/>
            <person name="Daum C."/>
            <person name="Ng V."/>
            <person name="Clum A."/>
            <person name="Steindorff A."/>
            <person name="Ohm R."/>
            <person name="Martin F."/>
            <person name="Silar P."/>
            <person name="Natvig D."/>
            <person name="Lalanne C."/>
            <person name="Gautier V."/>
            <person name="Ament-Velasquez S.L."/>
            <person name="Kruys A."/>
            <person name="Hutchinson M.I."/>
            <person name="Powell A.J."/>
            <person name="Barry K."/>
            <person name="Miller A.N."/>
            <person name="Grigoriev I.V."/>
            <person name="Debuchy R."/>
            <person name="Gladieux P."/>
            <person name="Thoren M.H."/>
            <person name="Johannesson H."/>
        </authorList>
    </citation>
    <scope>NUCLEOTIDE SEQUENCE</scope>
    <source>
        <strain evidence="7">CBS 307.81</strain>
    </source>
</reference>
<feature type="compositionally biased region" description="Polar residues" evidence="5">
    <location>
        <begin position="607"/>
        <end position="617"/>
    </location>
</feature>
<dbReference type="PANTHER" id="PTHR43004">
    <property type="entry name" value="TRK SYSTEM POTASSIUM UPTAKE PROTEIN"/>
    <property type="match status" value="1"/>
</dbReference>
<evidence type="ECO:0000256" key="2">
    <source>
        <dbReference type="ARBA" id="ARBA00022630"/>
    </source>
</evidence>
<organism evidence="7 8">
    <name type="scientific">Cercophora samala</name>
    <dbReference type="NCBI Taxonomy" id="330535"/>
    <lineage>
        <taxon>Eukaryota</taxon>
        <taxon>Fungi</taxon>
        <taxon>Dikarya</taxon>
        <taxon>Ascomycota</taxon>
        <taxon>Pezizomycotina</taxon>
        <taxon>Sordariomycetes</taxon>
        <taxon>Sordariomycetidae</taxon>
        <taxon>Sordariales</taxon>
        <taxon>Lasiosphaeriaceae</taxon>
        <taxon>Cercophora</taxon>
    </lineage>
</organism>
<sequence>MDGKHKVKHPATDCDVLIVGSGPVGMALALELVLHQVSFRIVSLFPCRAMLRALIIQPRTLELFSRYGAAEELIPRGRILQGMAICLDGKPAGAIALNQFKASDTRFPLPLNISQAETERFLLESLSSHGVSIERSITATSVVQDDNGITTMLQTHDGGLETVRSKYVIGCDGARSVVRQAGEGMIWKGSSYPQSFLLCDVHIRNSLRRQDQGLLQVSREGMFGIFPIREDLFRIVVSGPAATFDQQGDTSSVPTLEHFQSLFDRFTPPGSGTLEDPVWISRFRLHLKGVNKYRDRRIFVAGDAAHISSPVGGKGMNTGIQDAINLGWKLALVLQGQVQDPEAFLNTYHIERHPIGQELLQSTDRMFTFMTSTNRFFIPIRNFAVRYILPWLTPTDWWNRAFYKFLSMFGVTYREKSPIVGTAAGFNGRIRGGDRLPDGKLWLTSKNTGITSTTVQALCVGGSHHLLLFSGEHCEETTNELEYVRDEVLGAVSFRLAVHFIYRKVKEEPAIALNDYYLWPSELVEETLLKRFGFSEESLPGYILVRPDGYVAHIGPLSALDEFLSFLRKHFVAPVEEAESVAEYYSPFEDDSSDEIGSETRHDSSLGAESTSKCASSTQLNSTIAADSSFEHVSTAEHAFTPLSFSSPSA</sequence>
<dbReference type="AlphaFoldDB" id="A0AA40D8R3"/>
<comment type="cofactor">
    <cofactor evidence="1">
        <name>FAD</name>
        <dbReference type="ChEBI" id="CHEBI:57692"/>
    </cofactor>
</comment>
<evidence type="ECO:0000259" key="6">
    <source>
        <dbReference type="Pfam" id="PF01494"/>
    </source>
</evidence>
<evidence type="ECO:0000256" key="1">
    <source>
        <dbReference type="ARBA" id="ARBA00001974"/>
    </source>
</evidence>
<name>A0AA40D8R3_9PEZI</name>
<dbReference type="EMBL" id="JAULSY010000072">
    <property type="protein sequence ID" value="KAK0667448.1"/>
    <property type="molecule type" value="Genomic_DNA"/>
</dbReference>
<dbReference type="SUPFAM" id="SSF51905">
    <property type="entry name" value="FAD/NAD(P)-binding domain"/>
    <property type="match status" value="1"/>
</dbReference>
<accession>A0AA40D8R3</accession>
<dbReference type="PRINTS" id="PR00420">
    <property type="entry name" value="RNGMNOXGNASE"/>
</dbReference>
<keyword evidence="8" id="KW-1185">Reference proteome</keyword>
<evidence type="ECO:0000313" key="7">
    <source>
        <dbReference type="EMBL" id="KAK0667448.1"/>
    </source>
</evidence>
<feature type="region of interest" description="Disordered" evidence="5">
    <location>
        <begin position="588"/>
        <end position="617"/>
    </location>
</feature>
<feature type="domain" description="FAD-binding" evidence="6">
    <location>
        <begin position="13"/>
        <end position="362"/>
    </location>
</feature>